<evidence type="ECO:0000313" key="1">
    <source>
        <dbReference type="EMBL" id="SFJ83084.1"/>
    </source>
</evidence>
<sequence>MEIMGGVQPPDCEKMNVF</sequence>
<gene>
    <name evidence="1" type="ORF">SAMN04488138_111128</name>
</gene>
<proteinExistence type="predicted"/>
<dbReference type="Proteomes" id="UP000183299">
    <property type="component" value="Unassembled WGS sequence"/>
</dbReference>
<accession>A0A1I3UHX1</accession>
<protein>
    <submittedName>
        <fullName evidence="1">Uncharacterized protein</fullName>
    </submittedName>
</protein>
<dbReference type="EMBL" id="FORY01000011">
    <property type="protein sequence ID" value="SFJ83084.1"/>
    <property type="molecule type" value="Genomic_DNA"/>
</dbReference>
<reference evidence="1 2" key="1">
    <citation type="submission" date="2016-10" db="EMBL/GenBank/DDBJ databases">
        <authorList>
            <person name="de Groot N.N."/>
        </authorList>
    </citation>
    <scope>NUCLEOTIDE SEQUENCE [LARGE SCALE GENOMIC DNA]</scope>
    <source>
        <strain evidence="1 2">CGMCC 1.8891</strain>
    </source>
</reference>
<keyword evidence="2" id="KW-1185">Reference proteome</keyword>
<name>A0A1I3UHX1_9RHOB</name>
<organism evidence="1 2">
    <name type="scientific">Celeribacter halophilus</name>
    <dbReference type="NCBI Taxonomy" id="576117"/>
    <lineage>
        <taxon>Bacteria</taxon>
        <taxon>Pseudomonadati</taxon>
        <taxon>Pseudomonadota</taxon>
        <taxon>Alphaproteobacteria</taxon>
        <taxon>Rhodobacterales</taxon>
        <taxon>Roseobacteraceae</taxon>
        <taxon>Celeribacter</taxon>
    </lineage>
</organism>
<dbReference type="AlphaFoldDB" id="A0A1I3UHX1"/>
<evidence type="ECO:0000313" key="2">
    <source>
        <dbReference type="Proteomes" id="UP000183299"/>
    </source>
</evidence>